<dbReference type="PANTHER" id="PTHR47814">
    <property type="entry name" value="PEPTIDYL-TRNA HYDROLASE ARFB"/>
    <property type="match status" value="1"/>
</dbReference>
<dbReference type="GO" id="GO:0004045">
    <property type="term" value="F:peptidyl-tRNA hydrolase activity"/>
    <property type="evidence" value="ECO:0007669"/>
    <property type="project" value="UniProtKB-EC"/>
</dbReference>
<keyword evidence="3" id="KW-0378">Hydrolase</keyword>
<dbReference type="EC" id="3.1.1.29" evidence="3"/>
<gene>
    <name evidence="3" type="primary">arfB</name>
    <name evidence="3" type="ORF">CA12_42360</name>
</gene>
<sequence>MSLPSHLTVTQTLRVPTDEFTLTYARSSGPGGQNVNKVETKAVLRWPVVNSPSLPEGVKERFCQQYRTRINNDGELVMNCDEYRDQPSNREAVLERLRDMLSNVARPPKTRRKTKPTKGSQRRRLAAKKERSEKKQRRRTPGRDA</sequence>
<dbReference type="PANTHER" id="PTHR47814:SF1">
    <property type="entry name" value="PEPTIDYL-TRNA HYDROLASE ARFB"/>
    <property type="match status" value="1"/>
</dbReference>
<feature type="domain" description="Prokaryotic-type class I peptide chain release factors" evidence="2">
    <location>
        <begin position="13"/>
        <end position="138"/>
    </location>
</feature>
<organism evidence="3 4">
    <name type="scientific">Alienimonas californiensis</name>
    <dbReference type="NCBI Taxonomy" id="2527989"/>
    <lineage>
        <taxon>Bacteria</taxon>
        <taxon>Pseudomonadati</taxon>
        <taxon>Planctomycetota</taxon>
        <taxon>Planctomycetia</taxon>
        <taxon>Planctomycetales</taxon>
        <taxon>Planctomycetaceae</taxon>
        <taxon>Alienimonas</taxon>
    </lineage>
</organism>
<proteinExistence type="predicted"/>
<dbReference type="SUPFAM" id="SSF110916">
    <property type="entry name" value="Peptidyl-tRNA hydrolase domain-like"/>
    <property type="match status" value="1"/>
</dbReference>
<dbReference type="KEGG" id="acaf:CA12_42360"/>
<dbReference type="Gene3D" id="3.30.160.20">
    <property type="match status" value="1"/>
</dbReference>
<dbReference type="GO" id="GO:0003747">
    <property type="term" value="F:translation release factor activity"/>
    <property type="evidence" value="ECO:0007669"/>
    <property type="project" value="InterPro"/>
</dbReference>
<accession>A0A517PFE1</accession>
<evidence type="ECO:0000313" key="4">
    <source>
        <dbReference type="Proteomes" id="UP000318741"/>
    </source>
</evidence>
<evidence type="ECO:0000256" key="1">
    <source>
        <dbReference type="SAM" id="MobiDB-lite"/>
    </source>
</evidence>
<feature type="region of interest" description="Disordered" evidence="1">
    <location>
        <begin position="100"/>
        <end position="145"/>
    </location>
</feature>
<dbReference type="InterPro" id="IPR000352">
    <property type="entry name" value="Pep_chain_release_fac_I"/>
</dbReference>
<dbReference type="RefSeq" id="WP_145361070.1">
    <property type="nucleotide sequence ID" value="NZ_CP036265.1"/>
</dbReference>
<feature type="compositionally biased region" description="Basic residues" evidence="1">
    <location>
        <begin position="108"/>
        <end position="126"/>
    </location>
</feature>
<dbReference type="AlphaFoldDB" id="A0A517PFE1"/>
<dbReference type="FunFam" id="3.30.160.20:FF:000046">
    <property type="entry name" value="Peptidyl-tRNA hydrolase ICT1"/>
    <property type="match status" value="1"/>
</dbReference>
<name>A0A517PFE1_9PLAN</name>
<keyword evidence="4" id="KW-1185">Reference proteome</keyword>
<reference evidence="3 4" key="1">
    <citation type="submission" date="2019-02" db="EMBL/GenBank/DDBJ databases">
        <title>Deep-cultivation of Planctomycetes and their phenomic and genomic characterization uncovers novel biology.</title>
        <authorList>
            <person name="Wiegand S."/>
            <person name="Jogler M."/>
            <person name="Boedeker C."/>
            <person name="Pinto D."/>
            <person name="Vollmers J."/>
            <person name="Rivas-Marin E."/>
            <person name="Kohn T."/>
            <person name="Peeters S.H."/>
            <person name="Heuer A."/>
            <person name="Rast P."/>
            <person name="Oberbeckmann S."/>
            <person name="Bunk B."/>
            <person name="Jeske O."/>
            <person name="Meyerdierks A."/>
            <person name="Storesund J.E."/>
            <person name="Kallscheuer N."/>
            <person name="Luecker S."/>
            <person name="Lage O.M."/>
            <person name="Pohl T."/>
            <person name="Merkel B.J."/>
            <person name="Hornburger P."/>
            <person name="Mueller R.-W."/>
            <person name="Bruemmer F."/>
            <person name="Labrenz M."/>
            <person name="Spormann A.M."/>
            <person name="Op den Camp H."/>
            <person name="Overmann J."/>
            <person name="Amann R."/>
            <person name="Jetten M.S.M."/>
            <person name="Mascher T."/>
            <person name="Medema M.H."/>
            <person name="Devos D.P."/>
            <person name="Kaster A.-K."/>
            <person name="Ovreas L."/>
            <person name="Rohde M."/>
            <person name="Galperin M.Y."/>
            <person name="Jogler C."/>
        </authorList>
    </citation>
    <scope>NUCLEOTIDE SEQUENCE [LARGE SCALE GENOMIC DNA]</scope>
    <source>
        <strain evidence="3 4">CA12</strain>
    </source>
</reference>
<protein>
    <submittedName>
        <fullName evidence="3">Peptidyl-tRNA hydrolase ArfB</fullName>
        <ecNumber evidence="3">3.1.1.29</ecNumber>
    </submittedName>
</protein>
<dbReference type="Pfam" id="PF00472">
    <property type="entry name" value="RF-1"/>
    <property type="match status" value="1"/>
</dbReference>
<dbReference type="GO" id="GO:0072344">
    <property type="term" value="P:rescue of stalled ribosome"/>
    <property type="evidence" value="ECO:0007669"/>
    <property type="project" value="TreeGrafter"/>
</dbReference>
<evidence type="ECO:0000313" key="3">
    <source>
        <dbReference type="EMBL" id="QDT18097.1"/>
    </source>
</evidence>
<dbReference type="NCBIfam" id="NF006718">
    <property type="entry name" value="PRK09256.1"/>
    <property type="match status" value="1"/>
</dbReference>
<dbReference type="Proteomes" id="UP000318741">
    <property type="component" value="Chromosome"/>
</dbReference>
<feature type="compositionally biased region" description="Basic residues" evidence="1">
    <location>
        <begin position="134"/>
        <end position="145"/>
    </location>
</feature>
<dbReference type="GO" id="GO:0043022">
    <property type="term" value="F:ribosome binding"/>
    <property type="evidence" value="ECO:0007669"/>
    <property type="project" value="TreeGrafter"/>
</dbReference>
<evidence type="ECO:0000259" key="2">
    <source>
        <dbReference type="Pfam" id="PF00472"/>
    </source>
</evidence>
<dbReference type="OrthoDB" id="9815709at2"/>
<dbReference type="EMBL" id="CP036265">
    <property type="protein sequence ID" value="QDT18097.1"/>
    <property type="molecule type" value="Genomic_DNA"/>
</dbReference>